<dbReference type="PANTHER" id="PTHR36810:SF1">
    <property type="entry name" value="OS05G0232200 PROTEIN"/>
    <property type="match status" value="1"/>
</dbReference>
<dbReference type="PANTHER" id="PTHR36810">
    <property type="entry name" value="BNACNNG47150D PROTEIN"/>
    <property type="match status" value="1"/>
</dbReference>
<accession>A0A9W7M934</accession>
<evidence type="ECO:0000313" key="3">
    <source>
        <dbReference type="EMBL" id="GMI94877.1"/>
    </source>
</evidence>
<keyword evidence="2" id="KW-0812">Transmembrane</keyword>
<sequence>MFSVAQSVETLRDNLILTLQGDEGNEISRTGIEIRLVVQKGVWDDIFSVEGGGHVHMKLQFLLSEEEHQRIWMMVDADVGTAAEANANGKTSQTLRPRSENSEDPQDSMGPAGQVIKVIIMIGFATLVLLTRKEHTGKFFYM</sequence>
<keyword evidence="2" id="KW-1133">Transmembrane helix</keyword>
<evidence type="ECO:0000256" key="1">
    <source>
        <dbReference type="SAM" id="MobiDB-lite"/>
    </source>
</evidence>
<protein>
    <submittedName>
        <fullName evidence="3">Uncharacterized protein</fullName>
    </submittedName>
</protein>
<reference evidence="3" key="1">
    <citation type="submission" date="2023-05" db="EMBL/GenBank/DDBJ databases">
        <title>Genome and transcriptome analyses reveal genes involved in the formation of fine ridges on petal epidermal cells in Hibiscus trionum.</title>
        <authorList>
            <person name="Koshimizu S."/>
            <person name="Masuda S."/>
            <person name="Ishii T."/>
            <person name="Shirasu K."/>
            <person name="Hoshino A."/>
            <person name="Arita M."/>
        </authorList>
    </citation>
    <scope>NUCLEOTIDE SEQUENCE</scope>
    <source>
        <strain evidence="3">Hamamatsu line</strain>
    </source>
</reference>
<dbReference type="Proteomes" id="UP001165190">
    <property type="component" value="Unassembled WGS sequence"/>
</dbReference>
<evidence type="ECO:0000313" key="4">
    <source>
        <dbReference type="Proteomes" id="UP001165190"/>
    </source>
</evidence>
<name>A0A9W7M934_HIBTR</name>
<organism evidence="3 4">
    <name type="scientific">Hibiscus trionum</name>
    <name type="common">Flower of an hour</name>
    <dbReference type="NCBI Taxonomy" id="183268"/>
    <lineage>
        <taxon>Eukaryota</taxon>
        <taxon>Viridiplantae</taxon>
        <taxon>Streptophyta</taxon>
        <taxon>Embryophyta</taxon>
        <taxon>Tracheophyta</taxon>
        <taxon>Spermatophyta</taxon>
        <taxon>Magnoliopsida</taxon>
        <taxon>eudicotyledons</taxon>
        <taxon>Gunneridae</taxon>
        <taxon>Pentapetalae</taxon>
        <taxon>rosids</taxon>
        <taxon>malvids</taxon>
        <taxon>Malvales</taxon>
        <taxon>Malvaceae</taxon>
        <taxon>Malvoideae</taxon>
        <taxon>Hibiscus</taxon>
    </lineage>
</organism>
<feature type="transmembrane region" description="Helical" evidence="2">
    <location>
        <begin position="112"/>
        <end position="130"/>
    </location>
</feature>
<evidence type="ECO:0000256" key="2">
    <source>
        <dbReference type="SAM" id="Phobius"/>
    </source>
</evidence>
<gene>
    <name evidence="3" type="ORF">HRI_003157000</name>
</gene>
<keyword evidence="2" id="KW-0472">Membrane</keyword>
<keyword evidence="4" id="KW-1185">Reference proteome</keyword>
<proteinExistence type="predicted"/>
<dbReference type="OrthoDB" id="1939272at2759"/>
<dbReference type="EMBL" id="BSYR01000026">
    <property type="protein sequence ID" value="GMI94877.1"/>
    <property type="molecule type" value="Genomic_DNA"/>
</dbReference>
<feature type="region of interest" description="Disordered" evidence="1">
    <location>
        <begin position="86"/>
        <end position="110"/>
    </location>
</feature>
<comment type="caution">
    <text evidence="3">The sequence shown here is derived from an EMBL/GenBank/DDBJ whole genome shotgun (WGS) entry which is preliminary data.</text>
</comment>
<dbReference type="AlphaFoldDB" id="A0A9W7M934"/>